<dbReference type="AlphaFoldDB" id="A0A1H4UVH7"/>
<proteinExistence type="predicted"/>
<organism evidence="4 5">
    <name type="scientific">Bradyrhizobium erythrophlei</name>
    <dbReference type="NCBI Taxonomy" id="1437360"/>
    <lineage>
        <taxon>Bacteria</taxon>
        <taxon>Pseudomonadati</taxon>
        <taxon>Pseudomonadota</taxon>
        <taxon>Alphaproteobacteria</taxon>
        <taxon>Hyphomicrobiales</taxon>
        <taxon>Nitrobacteraceae</taxon>
        <taxon>Bradyrhizobium</taxon>
    </lineage>
</organism>
<dbReference type="Proteomes" id="UP000198992">
    <property type="component" value="Unassembled WGS sequence"/>
</dbReference>
<dbReference type="GO" id="GO:0003700">
    <property type="term" value="F:DNA-binding transcription factor activity"/>
    <property type="evidence" value="ECO:0007669"/>
    <property type="project" value="TreeGrafter"/>
</dbReference>
<dbReference type="PANTHER" id="PTHR30055:SF220">
    <property type="entry name" value="TETR-FAMILY REGULATORY PROTEIN"/>
    <property type="match status" value="1"/>
</dbReference>
<dbReference type="InterPro" id="IPR001647">
    <property type="entry name" value="HTH_TetR"/>
</dbReference>
<evidence type="ECO:0000259" key="3">
    <source>
        <dbReference type="PROSITE" id="PS50977"/>
    </source>
</evidence>
<gene>
    <name evidence="4" type="ORF">SAMN05444164_2574</name>
</gene>
<evidence type="ECO:0000256" key="2">
    <source>
        <dbReference type="PROSITE-ProRule" id="PRU00335"/>
    </source>
</evidence>
<keyword evidence="1 2" id="KW-0238">DNA-binding</keyword>
<sequence>MPRTADPELPHRILKAADTLWQSGGEEAVTIRGVAAEAATTTPTVYSYYADREALLTALRALAFQRFSAYLAKSRDFQDTCVRHLEFGSTHPRDYELLYGRGWMERVTTGAQAGEIERYTTHIVRAGVDESRAAHIAYPIMMMLHGVVMHRLLNKKPGPLGRTIAAACLDACMTLLESARQGK</sequence>
<accession>A0A1H4UVH7</accession>
<protein>
    <submittedName>
        <fullName evidence="4">Transcriptional regulator, TetR family</fullName>
    </submittedName>
</protein>
<evidence type="ECO:0000256" key="1">
    <source>
        <dbReference type="ARBA" id="ARBA00023125"/>
    </source>
</evidence>
<dbReference type="PANTHER" id="PTHR30055">
    <property type="entry name" value="HTH-TYPE TRANSCRIPTIONAL REGULATOR RUTR"/>
    <property type="match status" value="1"/>
</dbReference>
<name>A0A1H4UVH7_9BRAD</name>
<dbReference type="PROSITE" id="PS50977">
    <property type="entry name" value="HTH_TETR_2"/>
    <property type="match status" value="1"/>
</dbReference>
<dbReference type="OrthoDB" id="8222629at2"/>
<dbReference type="RefSeq" id="WP_092115816.1">
    <property type="nucleotide sequence ID" value="NZ_FNTH01000001.1"/>
</dbReference>
<dbReference type="InterPro" id="IPR009057">
    <property type="entry name" value="Homeodomain-like_sf"/>
</dbReference>
<feature type="domain" description="HTH tetR-type" evidence="3">
    <location>
        <begin position="7"/>
        <end position="67"/>
    </location>
</feature>
<dbReference type="InterPro" id="IPR050109">
    <property type="entry name" value="HTH-type_TetR-like_transc_reg"/>
</dbReference>
<evidence type="ECO:0000313" key="5">
    <source>
        <dbReference type="Proteomes" id="UP000198992"/>
    </source>
</evidence>
<feature type="DNA-binding region" description="H-T-H motif" evidence="2">
    <location>
        <begin position="30"/>
        <end position="49"/>
    </location>
</feature>
<dbReference type="Gene3D" id="1.10.357.10">
    <property type="entry name" value="Tetracycline Repressor, domain 2"/>
    <property type="match status" value="1"/>
</dbReference>
<dbReference type="SUPFAM" id="SSF46689">
    <property type="entry name" value="Homeodomain-like"/>
    <property type="match status" value="1"/>
</dbReference>
<reference evidence="4 5" key="1">
    <citation type="submission" date="2016-10" db="EMBL/GenBank/DDBJ databases">
        <authorList>
            <person name="de Groot N.N."/>
        </authorList>
    </citation>
    <scope>NUCLEOTIDE SEQUENCE [LARGE SCALE GENOMIC DNA]</scope>
    <source>
        <strain evidence="4 5">MT12</strain>
    </source>
</reference>
<dbReference type="EMBL" id="FNTH01000001">
    <property type="protein sequence ID" value="SEC72164.1"/>
    <property type="molecule type" value="Genomic_DNA"/>
</dbReference>
<evidence type="ECO:0000313" key="4">
    <source>
        <dbReference type="EMBL" id="SEC72164.1"/>
    </source>
</evidence>
<dbReference type="GO" id="GO:0000976">
    <property type="term" value="F:transcription cis-regulatory region binding"/>
    <property type="evidence" value="ECO:0007669"/>
    <property type="project" value="TreeGrafter"/>
</dbReference>
<dbReference type="Pfam" id="PF00440">
    <property type="entry name" value="TetR_N"/>
    <property type="match status" value="1"/>
</dbReference>